<keyword evidence="6 7" id="KW-0456">Lyase</keyword>
<comment type="cofactor">
    <cofactor evidence="7">
        <name>FMNH2</name>
        <dbReference type="ChEBI" id="CHEBI:57618"/>
    </cofactor>
    <text evidence="7">Reduced FMN (FMNH(2)).</text>
</comment>
<feature type="binding site" evidence="7">
    <location>
        <begin position="161"/>
        <end position="163"/>
    </location>
    <ligand>
        <name>FMN</name>
        <dbReference type="ChEBI" id="CHEBI:58210"/>
    </ligand>
</feature>
<comment type="subunit">
    <text evidence="7">Homotetramer.</text>
</comment>
<evidence type="ECO:0000313" key="8">
    <source>
        <dbReference type="EMBL" id="QDV46464.1"/>
    </source>
</evidence>
<dbReference type="UniPathway" id="UPA00053">
    <property type="reaction ID" value="UER00090"/>
</dbReference>
<feature type="binding site" evidence="7">
    <location>
        <position position="338"/>
    </location>
    <ligand>
        <name>FMN</name>
        <dbReference type="ChEBI" id="CHEBI:58210"/>
    </ligand>
</feature>
<dbReference type="Pfam" id="PF01264">
    <property type="entry name" value="Chorismate_synt"/>
    <property type="match status" value="2"/>
</dbReference>
<organism evidence="8 9">
    <name type="scientific">Stieleria neptunia</name>
    <dbReference type="NCBI Taxonomy" id="2527979"/>
    <lineage>
        <taxon>Bacteria</taxon>
        <taxon>Pseudomonadati</taxon>
        <taxon>Planctomycetota</taxon>
        <taxon>Planctomycetia</taxon>
        <taxon>Pirellulales</taxon>
        <taxon>Pirellulaceae</taxon>
        <taxon>Stieleria</taxon>
    </lineage>
</organism>
<dbReference type="SUPFAM" id="SSF103263">
    <property type="entry name" value="Chorismate synthase, AroC"/>
    <property type="match status" value="2"/>
</dbReference>
<keyword evidence="9" id="KW-1185">Reference proteome</keyword>
<dbReference type="GO" id="GO:0009423">
    <property type="term" value="P:chorismate biosynthetic process"/>
    <property type="evidence" value="ECO:0007669"/>
    <property type="project" value="UniProtKB-UniRule"/>
</dbReference>
<sequence>MEILGGPYFGVAGAGESHGPAVTTIVFGCPAGLMIRREQVQAFLDRRRPGGNKYGTPRNEKDKVVFLSGLYQTDHEALLGDAGRGESKLSVEVEGARFESQGYEAGYTTGEPIAAMVLSTSKKSGDYTQFIGPKGQVRPGHTDLVKYHKSRGFVDVRGGGRSSYRVTISDVVGGSLARLFLQQTFGTVLLSSIDQVGPLRANVSLADRCQALLAEQDSVTIDADTIAAMQRDIDASVIPSIDSGFASEAAELIKETRKSGDSLGAGVEVVALNVPPLLGDPLYQSLKVRIMGALGGLNAVQSCEVGAGAAVIERVGSENNDPIRSGGYVSNTHGGLIGGMTTGMPLVFRVGFKPTSTINKPQQSVTKDLSEIDFQLEKGRHDPCVGVRAGVTLESRIAIELMNAALSHKAQSVGEGLPGLFR</sequence>
<evidence type="ECO:0000256" key="1">
    <source>
        <dbReference type="ARBA" id="ARBA00005044"/>
    </source>
</evidence>
<reference evidence="8 9" key="1">
    <citation type="submission" date="2019-03" db="EMBL/GenBank/DDBJ databases">
        <title>Deep-cultivation of Planctomycetes and their phenomic and genomic characterization uncovers novel biology.</title>
        <authorList>
            <person name="Wiegand S."/>
            <person name="Jogler M."/>
            <person name="Boedeker C."/>
            <person name="Pinto D."/>
            <person name="Vollmers J."/>
            <person name="Rivas-Marin E."/>
            <person name="Kohn T."/>
            <person name="Peeters S.H."/>
            <person name="Heuer A."/>
            <person name="Rast P."/>
            <person name="Oberbeckmann S."/>
            <person name="Bunk B."/>
            <person name="Jeske O."/>
            <person name="Meyerdierks A."/>
            <person name="Storesund J.E."/>
            <person name="Kallscheuer N."/>
            <person name="Luecker S."/>
            <person name="Lage O.M."/>
            <person name="Pohl T."/>
            <person name="Merkel B.J."/>
            <person name="Hornburger P."/>
            <person name="Mueller R.-W."/>
            <person name="Bruemmer F."/>
            <person name="Labrenz M."/>
            <person name="Spormann A.M."/>
            <person name="Op den Camp H."/>
            <person name="Overmann J."/>
            <person name="Amann R."/>
            <person name="Jetten M.S.M."/>
            <person name="Mascher T."/>
            <person name="Medema M.H."/>
            <person name="Devos D.P."/>
            <person name="Kaster A.-K."/>
            <person name="Ovreas L."/>
            <person name="Rohde M."/>
            <person name="Galperin M.Y."/>
            <person name="Jogler C."/>
        </authorList>
    </citation>
    <scope>NUCLEOTIDE SEQUENCE [LARGE SCALE GENOMIC DNA]</scope>
    <source>
        <strain evidence="8 9">Enr13</strain>
    </source>
</reference>
<dbReference type="PIRSF" id="PIRSF001456">
    <property type="entry name" value="Chorismate_synth"/>
    <property type="match status" value="1"/>
</dbReference>
<gene>
    <name evidence="7 8" type="primary">aroC</name>
    <name evidence="8" type="ORF">Enr13x_63730</name>
</gene>
<keyword evidence="7" id="KW-0521">NADP</keyword>
<keyword evidence="5 7" id="KW-0057">Aromatic amino acid biosynthesis</keyword>
<feature type="binding site" evidence="7">
    <location>
        <begin position="353"/>
        <end position="357"/>
    </location>
    <ligand>
        <name>FMN</name>
        <dbReference type="ChEBI" id="CHEBI:58210"/>
    </ligand>
</feature>
<feature type="binding site" evidence="7">
    <location>
        <position position="53"/>
    </location>
    <ligand>
        <name>NADP(+)</name>
        <dbReference type="ChEBI" id="CHEBI:58349"/>
    </ligand>
</feature>
<evidence type="ECO:0000256" key="7">
    <source>
        <dbReference type="HAMAP-Rule" id="MF_00300"/>
    </source>
</evidence>
<dbReference type="GO" id="GO:0008652">
    <property type="term" value="P:amino acid biosynthetic process"/>
    <property type="evidence" value="ECO:0007669"/>
    <property type="project" value="UniProtKB-KW"/>
</dbReference>
<comment type="pathway">
    <text evidence="1 7">Metabolic intermediate biosynthesis; chorismate biosynthesis; chorismate from D-erythrose 4-phosphate and phosphoenolpyruvate: step 7/7.</text>
</comment>
<feature type="binding site" evidence="7">
    <location>
        <position position="47"/>
    </location>
    <ligand>
        <name>NADP(+)</name>
        <dbReference type="ChEBI" id="CHEBI:58349"/>
    </ligand>
</feature>
<evidence type="ECO:0000313" key="9">
    <source>
        <dbReference type="Proteomes" id="UP000319004"/>
    </source>
</evidence>
<keyword evidence="7" id="KW-0285">Flavoprotein</keyword>
<dbReference type="GO" id="GO:0005829">
    <property type="term" value="C:cytosol"/>
    <property type="evidence" value="ECO:0007669"/>
    <property type="project" value="TreeGrafter"/>
</dbReference>
<keyword evidence="7" id="KW-0288">FMN</keyword>
<dbReference type="RefSeq" id="WP_145390628.1">
    <property type="nucleotide sequence ID" value="NZ_CP037423.1"/>
</dbReference>
<evidence type="ECO:0000256" key="4">
    <source>
        <dbReference type="ARBA" id="ARBA00022605"/>
    </source>
</evidence>
<name>A0A518I0E1_9BACT</name>
<dbReference type="HAMAP" id="MF_00300">
    <property type="entry name" value="Chorismate_synth"/>
    <property type="match status" value="1"/>
</dbReference>
<dbReference type="InterPro" id="IPR035904">
    <property type="entry name" value="Chorismate_synth_AroC_sf"/>
</dbReference>
<evidence type="ECO:0000256" key="3">
    <source>
        <dbReference type="ARBA" id="ARBA00013036"/>
    </source>
</evidence>
<evidence type="ECO:0000256" key="5">
    <source>
        <dbReference type="ARBA" id="ARBA00023141"/>
    </source>
</evidence>
<dbReference type="Gene3D" id="3.60.150.10">
    <property type="entry name" value="Chorismate synthase AroC"/>
    <property type="match status" value="1"/>
</dbReference>
<proteinExistence type="inferred from homology"/>
<dbReference type="EMBL" id="CP037423">
    <property type="protein sequence ID" value="QDV46464.1"/>
    <property type="molecule type" value="Genomic_DNA"/>
</dbReference>
<dbReference type="EC" id="4.2.3.5" evidence="3 7"/>
<dbReference type="PANTHER" id="PTHR21085:SF0">
    <property type="entry name" value="CHORISMATE SYNTHASE"/>
    <property type="match status" value="1"/>
</dbReference>
<keyword evidence="7" id="KW-0274">FAD</keyword>
<dbReference type="GO" id="GO:0010181">
    <property type="term" value="F:FMN binding"/>
    <property type="evidence" value="ECO:0007669"/>
    <property type="project" value="TreeGrafter"/>
</dbReference>
<dbReference type="OrthoDB" id="9771806at2"/>
<dbReference type="AlphaFoldDB" id="A0A518I0E1"/>
<dbReference type="InterPro" id="IPR000453">
    <property type="entry name" value="Chorismate_synth"/>
</dbReference>
<dbReference type="KEGG" id="snep:Enr13x_63730"/>
<evidence type="ECO:0000256" key="6">
    <source>
        <dbReference type="ARBA" id="ARBA00023239"/>
    </source>
</evidence>
<protein>
    <recommendedName>
        <fullName evidence="3 7">Chorismate synthase</fullName>
        <shortName evidence="7">CS</shortName>
        <ecNumber evidence="3 7">4.2.3.5</ecNumber>
    </recommendedName>
    <alternativeName>
        <fullName evidence="7">5-enolpyruvylshikimate-3-phosphate phospholyase</fullName>
    </alternativeName>
</protein>
<dbReference type="PANTHER" id="PTHR21085">
    <property type="entry name" value="CHORISMATE SYNTHASE"/>
    <property type="match status" value="1"/>
</dbReference>
<dbReference type="Proteomes" id="UP000319004">
    <property type="component" value="Chromosome"/>
</dbReference>
<dbReference type="GO" id="GO:0009073">
    <property type="term" value="P:aromatic amino acid family biosynthetic process"/>
    <property type="evidence" value="ECO:0007669"/>
    <property type="project" value="UniProtKB-KW"/>
</dbReference>
<evidence type="ECO:0000256" key="2">
    <source>
        <dbReference type="ARBA" id="ARBA00008014"/>
    </source>
</evidence>
<comment type="catalytic activity">
    <reaction evidence="7">
        <text>5-O-(1-carboxyvinyl)-3-phosphoshikimate = chorismate + phosphate</text>
        <dbReference type="Rhea" id="RHEA:21020"/>
        <dbReference type="ChEBI" id="CHEBI:29748"/>
        <dbReference type="ChEBI" id="CHEBI:43474"/>
        <dbReference type="ChEBI" id="CHEBI:57701"/>
        <dbReference type="EC" id="4.2.3.5"/>
    </reaction>
</comment>
<keyword evidence="4 7" id="KW-0028">Amino-acid biosynthesis</keyword>
<comment type="function">
    <text evidence="7">Catalyzes the anti-1,4-elimination of the C-3 phosphate and the C-6 proR hydrogen from 5-enolpyruvylshikimate-3-phosphate (EPSP) to yield chorismate, which is the branch point compound that serves as the starting substrate for the three terminal pathways of aromatic amino acid biosynthesis. This reaction introduces a second double bond into the aromatic ring system.</text>
</comment>
<comment type="similarity">
    <text evidence="2 7">Belongs to the chorismate synthase family.</text>
</comment>
<feature type="binding site" evidence="7">
    <location>
        <position position="380"/>
    </location>
    <ligand>
        <name>FMN</name>
        <dbReference type="ChEBI" id="CHEBI:58210"/>
    </ligand>
</feature>
<feature type="binding site" evidence="7">
    <location>
        <begin position="298"/>
        <end position="299"/>
    </location>
    <ligand>
        <name>FMN</name>
        <dbReference type="ChEBI" id="CHEBI:58210"/>
    </ligand>
</feature>
<dbReference type="GO" id="GO:0004107">
    <property type="term" value="F:chorismate synthase activity"/>
    <property type="evidence" value="ECO:0007669"/>
    <property type="project" value="UniProtKB-UniRule"/>
</dbReference>
<accession>A0A518I0E1</accession>